<keyword evidence="6" id="KW-1185">Reference proteome</keyword>
<dbReference type="InterPro" id="IPR029001">
    <property type="entry name" value="ITPase-like_fam"/>
</dbReference>
<keyword evidence="4" id="KW-0963">Cytoplasm</keyword>
<dbReference type="GO" id="GO:0036218">
    <property type="term" value="F:dTTP diphosphatase activity"/>
    <property type="evidence" value="ECO:0007669"/>
    <property type="project" value="RHEA"/>
</dbReference>
<organism evidence="5 6">
    <name type="scientific">Planctomyces bekefii</name>
    <dbReference type="NCBI Taxonomy" id="1653850"/>
    <lineage>
        <taxon>Bacteria</taxon>
        <taxon>Pseudomonadati</taxon>
        <taxon>Planctomycetota</taxon>
        <taxon>Planctomycetia</taxon>
        <taxon>Planctomycetales</taxon>
        <taxon>Planctomycetaceae</taxon>
        <taxon>Planctomyces</taxon>
    </lineage>
</organism>
<feature type="active site" description="Proton acceptor" evidence="4">
    <location>
        <position position="107"/>
    </location>
</feature>
<feature type="site" description="Important for substrate specificity" evidence="4">
    <location>
        <position position="199"/>
    </location>
</feature>
<proteinExistence type="inferred from homology"/>
<comment type="cofactor">
    <cofactor evidence="1 4">
        <name>a divalent metal cation</name>
        <dbReference type="ChEBI" id="CHEBI:60240"/>
    </cofactor>
</comment>
<feature type="site" description="Important for substrate specificity" evidence="4">
    <location>
        <position position="108"/>
    </location>
</feature>
<accession>A0A5C6M416</accession>
<dbReference type="SUPFAM" id="SSF52972">
    <property type="entry name" value="ITPase-like"/>
    <property type="match status" value="1"/>
</dbReference>
<comment type="caution">
    <text evidence="4">Lacks conserved residue(s) required for the propagation of feature annotation.</text>
</comment>
<dbReference type="InterPro" id="IPR003697">
    <property type="entry name" value="Maf-like"/>
</dbReference>
<dbReference type="GO" id="GO:0036221">
    <property type="term" value="F:UTP diphosphatase activity"/>
    <property type="evidence" value="ECO:0007669"/>
    <property type="project" value="RHEA"/>
</dbReference>
<dbReference type="HAMAP" id="MF_00528">
    <property type="entry name" value="Maf"/>
    <property type="match status" value="1"/>
</dbReference>
<evidence type="ECO:0000256" key="3">
    <source>
        <dbReference type="ARBA" id="ARBA00023080"/>
    </source>
</evidence>
<evidence type="ECO:0000256" key="4">
    <source>
        <dbReference type="HAMAP-Rule" id="MF_00528"/>
    </source>
</evidence>
<comment type="subcellular location">
    <subcellularLocation>
        <location evidence="4">Cytoplasm</location>
    </subcellularLocation>
</comment>
<keyword evidence="3 4" id="KW-0546">Nucleotide metabolism</keyword>
<evidence type="ECO:0000313" key="6">
    <source>
        <dbReference type="Proteomes" id="UP000321083"/>
    </source>
</evidence>
<name>A0A5C6M416_9PLAN</name>
<comment type="catalytic activity">
    <reaction evidence="4">
        <text>UTP + H2O = UMP + diphosphate + H(+)</text>
        <dbReference type="Rhea" id="RHEA:29395"/>
        <dbReference type="ChEBI" id="CHEBI:15377"/>
        <dbReference type="ChEBI" id="CHEBI:15378"/>
        <dbReference type="ChEBI" id="CHEBI:33019"/>
        <dbReference type="ChEBI" id="CHEBI:46398"/>
        <dbReference type="ChEBI" id="CHEBI:57865"/>
        <dbReference type="EC" id="3.6.1.9"/>
    </reaction>
</comment>
<keyword evidence="2 4" id="KW-0378">Hydrolase</keyword>
<evidence type="ECO:0000256" key="2">
    <source>
        <dbReference type="ARBA" id="ARBA00022801"/>
    </source>
</evidence>
<comment type="catalytic activity">
    <reaction evidence="4">
        <text>dTTP + H2O = dTMP + diphosphate + H(+)</text>
        <dbReference type="Rhea" id="RHEA:28534"/>
        <dbReference type="ChEBI" id="CHEBI:15377"/>
        <dbReference type="ChEBI" id="CHEBI:15378"/>
        <dbReference type="ChEBI" id="CHEBI:33019"/>
        <dbReference type="ChEBI" id="CHEBI:37568"/>
        <dbReference type="ChEBI" id="CHEBI:63528"/>
        <dbReference type="EC" id="3.6.1.9"/>
    </reaction>
</comment>
<gene>
    <name evidence="5" type="ORF">E3A20_20130</name>
</gene>
<comment type="function">
    <text evidence="4">Nucleoside triphosphate pyrophosphatase that hydrolyzes dTTP and UTP. May have a dual role in cell division arrest and in preventing the incorporation of modified nucleotides into cellular nucleic acids.</text>
</comment>
<dbReference type="EC" id="3.6.1.9" evidence="4"/>
<dbReference type="GO" id="GO:0005737">
    <property type="term" value="C:cytoplasm"/>
    <property type="evidence" value="ECO:0007669"/>
    <property type="project" value="UniProtKB-SubCell"/>
</dbReference>
<dbReference type="PANTHER" id="PTHR43213:SF5">
    <property type="entry name" value="BIFUNCTIONAL DTTP_UTP PYROPHOSPHATASE_METHYLTRANSFERASE PROTEIN-RELATED"/>
    <property type="match status" value="1"/>
</dbReference>
<dbReference type="EMBL" id="SRHE01000476">
    <property type="protein sequence ID" value="TWW08859.1"/>
    <property type="molecule type" value="Genomic_DNA"/>
</dbReference>
<protein>
    <recommendedName>
        <fullName evidence="4">dTTP/UTP pyrophosphatase</fullName>
        <shortName evidence="4">dTTPase/UTPase</shortName>
        <ecNumber evidence="4">3.6.1.9</ecNumber>
    </recommendedName>
    <alternativeName>
        <fullName evidence="4">Nucleoside triphosphate pyrophosphatase</fullName>
    </alternativeName>
    <alternativeName>
        <fullName evidence="4">Nucleotide pyrophosphatase</fullName>
        <shortName evidence="4">Nucleotide PPase</shortName>
    </alternativeName>
</protein>
<dbReference type="GO" id="GO:0009117">
    <property type="term" value="P:nucleotide metabolic process"/>
    <property type="evidence" value="ECO:0007669"/>
    <property type="project" value="UniProtKB-KW"/>
</dbReference>
<dbReference type="PANTHER" id="PTHR43213">
    <property type="entry name" value="BIFUNCTIONAL DTTP/UTP PYROPHOSPHATASE/METHYLTRANSFERASE PROTEIN-RELATED"/>
    <property type="match status" value="1"/>
</dbReference>
<comment type="similarity">
    <text evidence="4">Belongs to the Maf family. YhdE subfamily.</text>
</comment>
<dbReference type="Pfam" id="PF02545">
    <property type="entry name" value="Maf"/>
    <property type="match status" value="1"/>
</dbReference>
<sequence length="235" mass="25283">MMSAGNHTPEIPLLLNPATFTASSRIILGSRSPRRRDLLSAAAGAERIVCLPPISSAEAGFLNLRHDADIQERLLQITHAKHQDVSAQISSQPSLNLHCPPVVVVADTTVVAGPQDGHREVLGQPDPTLQGADVRDWFLQLLSGKTHQVLTAVLVSRGNQLLSQIVTTEVEFLQLTERQVDWYLATGEPQGKAGGYAIQGLAAAFVKRVSGSLTCVIGLPLLETLGMIHDISRQQ</sequence>
<dbReference type="Gene3D" id="3.90.950.10">
    <property type="match status" value="1"/>
</dbReference>
<reference evidence="5 6" key="2">
    <citation type="submission" date="2019-08" db="EMBL/GenBank/DDBJ databases">
        <authorList>
            <person name="Henke P."/>
        </authorList>
    </citation>
    <scope>NUCLEOTIDE SEQUENCE [LARGE SCALE GENOMIC DNA]</scope>
    <source>
        <strain evidence="5">Phe10_nw2017</strain>
    </source>
</reference>
<comment type="caution">
    <text evidence="5">The sequence shown here is derived from an EMBL/GenBank/DDBJ whole genome shotgun (WGS) entry which is preliminary data.</text>
</comment>
<dbReference type="AlphaFoldDB" id="A0A5C6M416"/>
<dbReference type="PIRSF" id="PIRSF006305">
    <property type="entry name" value="Maf"/>
    <property type="match status" value="1"/>
</dbReference>
<dbReference type="Proteomes" id="UP000321083">
    <property type="component" value="Unassembled WGS sequence"/>
</dbReference>
<reference evidence="5 6" key="1">
    <citation type="submission" date="2019-08" db="EMBL/GenBank/DDBJ databases">
        <title>100 year-old enigma solved: identification of Planctomyces bekefii, the type genus and species of the phylum Planctomycetes.</title>
        <authorList>
            <person name="Svetlana D.N."/>
            <person name="Overmann J."/>
        </authorList>
    </citation>
    <scope>NUCLEOTIDE SEQUENCE [LARGE SCALE GENOMIC DNA]</scope>
    <source>
        <strain evidence="5">Phe10_nw2017</strain>
    </source>
</reference>
<evidence type="ECO:0000313" key="5">
    <source>
        <dbReference type="EMBL" id="TWW08859.1"/>
    </source>
</evidence>
<feature type="site" description="Important for substrate specificity" evidence="4">
    <location>
        <position position="34"/>
    </location>
</feature>
<evidence type="ECO:0000256" key="1">
    <source>
        <dbReference type="ARBA" id="ARBA00001968"/>
    </source>
</evidence>